<proteinExistence type="predicted"/>
<protein>
    <submittedName>
        <fullName evidence="1">Uncharacterized protein</fullName>
    </submittedName>
</protein>
<evidence type="ECO:0000313" key="2">
    <source>
        <dbReference type="EMBL" id="CAF3598219.1"/>
    </source>
</evidence>
<gene>
    <name evidence="2" type="ORF">JBS370_LOCUS3649</name>
    <name evidence="1" type="ORF">ZHD862_LOCUS2785</name>
</gene>
<dbReference type="Proteomes" id="UP000663836">
    <property type="component" value="Unassembled WGS sequence"/>
</dbReference>
<dbReference type="Proteomes" id="UP000663864">
    <property type="component" value="Unassembled WGS sequence"/>
</dbReference>
<evidence type="ECO:0000313" key="1">
    <source>
        <dbReference type="EMBL" id="CAF0808374.1"/>
    </source>
</evidence>
<name>A0A813TEV4_9BILA</name>
<dbReference type="EMBL" id="CAJOBD010000158">
    <property type="protein sequence ID" value="CAF3598219.1"/>
    <property type="molecule type" value="Genomic_DNA"/>
</dbReference>
<dbReference type="AlphaFoldDB" id="A0A813TEV4"/>
<evidence type="ECO:0000313" key="3">
    <source>
        <dbReference type="Proteomes" id="UP000663864"/>
    </source>
</evidence>
<dbReference type="EMBL" id="CAJNOT010000056">
    <property type="protein sequence ID" value="CAF0808374.1"/>
    <property type="molecule type" value="Genomic_DNA"/>
</dbReference>
<comment type="caution">
    <text evidence="1">The sequence shown here is derived from an EMBL/GenBank/DDBJ whole genome shotgun (WGS) entry which is preliminary data.</text>
</comment>
<organism evidence="1 3">
    <name type="scientific">Rotaria sordida</name>
    <dbReference type="NCBI Taxonomy" id="392033"/>
    <lineage>
        <taxon>Eukaryota</taxon>
        <taxon>Metazoa</taxon>
        <taxon>Spiralia</taxon>
        <taxon>Gnathifera</taxon>
        <taxon>Rotifera</taxon>
        <taxon>Eurotatoria</taxon>
        <taxon>Bdelloidea</taxon>
        <taxon>Philodinida</taxon>
        <taxon>Philodinidae</taxon>
        <taxon>Rotaria</taxon>
    </lineage>
</organism>
<accession>A0A813TEV4</accession>
<sequence>MSSCYACYRSSPSIRCLMCQKYFCLTCSGVHRHNHLLDALEERLTSQINSLQIQFDENFSRQYRQATDHLQTWITDIHRQFEKTIQYQLEKLLKIQYELLKMKTDEYIQEYVQYFINLRSNVRYAKQRQTDCNYDHELLRLISIEKELLKRYDEHFLDFRLDTHSIDFTKYINIEKKFHESPIPLSLEYNYQLYQPLQTLNLQSSVQHIASSCLDLFIFISEPSPIYPCLHEYSTSSISSKISLEFSIDFPRNIQIIDMRWSIQFNCLFLLTSISLHKYDKYEKKIQANIIELSDQTNKWHRLTTNRLGIYILNESNSIEFYNTKFSQTAIFYMKELLGDICLVYDLQGQADCLCTLTYTKENNWQIDLFSSRQLKLKRTLKLSETLRPPLKLINANRRNTWIIIDSENHRLIIFDDQMKNIEHFSLNSTPNCVTILDDKTVVIASPDIPGAKISFYSPNTVLQN</sequence>
<reference evidence="1" key="1">
    <citation type="submission" date="2021-02" db="EMBL/GenBank/DDBJ databases">
        <authorList>
            <person name="Nowell W R."/>
        </authorList>
    </citation>
    <scope>NUCLEOTIDE SEQUENCE</scope>
</reference>